<sequence>MKSKQHTGITKRRLSKETVQEDLMFISNDMTHDANAVHSFVTLANKHLQQRRGLNIEHELSFLMDARANTSPSHPFDYCFPIERHLYGSRHEKGPSDGAGAVLKCAARRAV</sequence>
<organism evidence="1 2">
    <name type="scientific">Mya arenaria</name>
    <name type="common">Soft-shell clam</name>
    <dbReference type="NCBI Taxonomy" id="6604"/>
    <lineage>
        <taxon>Eukaryota</taxon>
        <taxon>Metazoa</taxon>
        <taxon>Spiralia</taxon>
        <taxon>Lophotrochozoa</taxon>
        <taxon>Mollusca</taxon>
        <taxon>Bivalvia</taxon>
        <taxon>Autobranchia</taxon>
        <taxon>Heteroconchia</taxon>
        <taxon>Euheterodonta</taxon>
        <taxon>Imparidentia</taxon>
        <taxon>Neoheterodontei</taxon>
        <taxon>Myida</taxon>
        <taxon>Myoidea</taxon>
        <taxon>Myidae</taxon>
        <taxon>Mya</taxon>
    </lineage>
</organism>
<dbReference type="PANTHER" id="PTHR46601:SF1">
    <property type="entry name" value="ADF-H DOMAIN-CONTAINING PROTEIN"/>
    <property type="match status" value="1"/>
</dbReference>
<dbReference type="Proteomes" id="UP001164746">
    <property type="component" value="Chromosome 14"/>
</dbReference>
<dbReference type="PANTHER" id="PTHR46601">
    <property type="entry name" value="ULP_PROTEASE DOMAIN-CONTAINING PROTEIN"/>
    <property type="match status" value="1"/>
</dbReference>
<proteinExistence type="predicted"/>
<dbReference type="EMBL" id="CP111025">
    <property type="protein sequence ID" value="WAR25605.1"/>
    <property type="molecule type" value="Genomic_DNA"/>
</dbReference>
<protein>
    <submittedName>
        <fullName evidence="1">Uncharacterized protein</fullName>
    </submittedName>
</protein>
<evidence type="ECO:0000313" key="2">
    <source>
        <dbReference type="Proteomes" id="UP001164746"/>
    </source>
</evidence>
<gene>
    <name evidence="1" type="ORF">MAR_011309</name>
</gene>
<name>A0ABY7FUG1_MYAAR</name>
<reference evidence="1" key="1">
    <citation type="submission" date="2022-11" db="EMBL/GenBank/DDBJ databases">
        <title>Centuries of genome instability and evolution in soft-shell clam transmissible cancer (bioRxiv).</title>
        <authorList>
            <person name="Hart S.F.M."/>
            <person name="Yonemitsu M.A."/>
            <person name="Giersch R.M."/>
            <person name="Beal B.F."/>
            <person name="Arriagada G."/>
            <person name="Davis B.W."/>
            <person name="Ostrander E.A."/>
            <person name="Goff S.P."/>
            <person name="Metzger M.J."/>
        </authorList>
    </citation>
    <scope>NUCLEOTIDE SEQUENCE</scope>
    <source>
        <strain evidence="1">MELC-2E11</strain>
        <tissue evidence="1">Siphon/mantle</tissue>
    </source>
</reference>
<keyword evidence="2" id="KW-1185">Reference proteome</keyword>
<accession>A0ABY7FUG1</accession>
<evidence type="ECO:0000313" key="1">
    <source>
        <dbReference type="EMBL" id="WAR25605.1"/>
    </source>
</evidence>